<gene>
    <name evidence="1" type="ORF">M9Y10_042859</name>
</gene>
<sequence length="388" mass="45188">MLPKVNENVTFIENYTKWDRLGKMKIINKDGFCYTHSPFDDSFRIDDFAFLTTLPRFYTITKSGKCIVDPSKRGMFNTTMKYIFGEDYEKDGIYILCKKLDTQKVLVISSEKLINKTLDYFSDDENVTVLNKQFNISGFDRYQINFDSNLVIQPLLVTSDRKLIGSTHFIVGGGIEKFNDIKLFAEIVFNEFQPKFISSFLIGYYPIRKVFKDYLLLLELINKAIFYKQDHLSREIDAILQMYSQFNISQEHLYTIGHSITGTYFKIASYYSNTTGVAFESAETDSNLIFEGKYYNHKQYNSYIQFTNVFSSKFYSVGNDKSCTDNGVLPSKFTFPNVYETACQVAISCSETFKYVPLCMQVLDHDEENSEIKFKDSFNAFLEHYHFN</sequence>
<comment type="caution">
    <text evidence="1">The sequence shown here is derived from an EMBL/GenBank/DDBJ whole genome shotgun (WGS) entry which is preliminary data.</text>
</comment>
<proteinExistence type="predicted"/>
<name>A0ABR2K0X0_9EUKA</name>
<dbReference type="Proteomes" id="UP001470230">
    <property type="component" value="Unassembled WGS sequence"/>
</dbReference>
<organism evidence="1 2">
    <name type="scientific">Tritrichomonas musculus</name>
    <dbReference type="NCBI Taxonomy" id="1915356"/>
    <lineage>
        <taxon>Eukaryota</taxon>
        <taxon>Metamonada</taxon>
        <taxon>Parabasalia</taxon>
        <taxon>Tritrichomonadida</taxon>
        <taxon>Tritrichomonadidae</taxon>
        <taxon>Tritrichomonas</taxon>
    </lineage>
</organism>
<protein>
    <submittedName>
        <fullName evidence="1">Uncharacterized protein</fullName>
    </submittedName>
</protein>
<reference evidence="1 2" key="1">
    <citation type="submission" date="2024-04" db="EMBL/GenBank/DDBJ databases">
        <title>Tritrichomonas musculus Genome.</title>
        <authorList>
            <person name="Alves-Ferreira E."/>
            <person name="Grigg M."/>
            <person name="Lorenzi H."/>
            <person name="Galac M."/>
        </authorList>
    </citation>
    <scope>NUCLEOTIDE SEQUENCE [LARGE SCALE GENOMIC DNA]</scope>
    <source>
        <strain evidence="1 2">EAF2021</strain>
    </source>
</reference>
<evidence type="ECO:0000313" key="1">
    <source>
        <dbReference type="EMBL" id="KAK8883760.1"/>
    </source>
</evidence>
<evidence type="ECO:0000313" key="2">
    <source>
        <dbReference type="Proteomes" id="UP001470230"/>
    </source>
</evidence>
<accession>A0ABR2K0X0</accession>
<dbReference type="EMBL" id="JAPFFF010000008">
    <property type="protein sequence ID" value="KAK8883760.1"/>
    <property type="molecule type" value="Genomic_DNA"/>
</dbReference>
<keyword evidence="2" id="KW-1185">Reference proteome</keyword>